<dbReference type="AlphaFoldDB" id="A0AAN9XHB7"/>
<evidence type="ECO:0000313" key="1">
    <source>
        <dbReference type="EMBL" id="KAK7392136.1"/>
    </source>
</evidence>
<protein>
    <submittedName>
        <fullName evidence="1">Uncharacterized protein</fullName>
    </submittedName>
</protein>
<organism evidence="1 2">
    <name type="scientific">Psophocarpus tetragonolobus</name>
    <name type="common">Winged bean</name>
    <name type="synonym">Dolichos tetragonolobus</name>
    <dbReference type="NCBI Taxonomy" id="3891"/>
    <lineage>
        <taxon>Eukaryota</taxon>
        <taxon>Viridiplantae</taxon>
        <taxon>Streptophyta</taxon>
        <taxon>Embryophyta</taxon>
        <taxon>Tracheophyta</taxon>
        <taxon>Spermatophyta</taxon>
        <taxon>Magnoliopsida</taxon>
        <taxon>eudicotyledons</taxon>
        <taxon>Gunneridae</taxon>
        <taxon>Pentapetalae</taxon>
        <taxon>rosids</taxon>
        <taxon>fabids</taxon>
        <taxon>Fabales</taxon>
        <taxon>Fabaceae</taxon>
        <taxon>Papilionoideae</taxon>
        <taxon>50 kb inversion clade</taxon>
        <taxon>NPAAA clade</taxon>
        <taxon>indigoferoid/millettioid clade</taxon>
        <taxon>Phaseoleae</taxon>
        <taxon>Psophocarpus</taxon>
    </lineage>
</organism>
<reference evidence="1 2" key="1">
    <citation type="submission" date="2024-01" db="EMBL/GenBank/DDBJ databases">
        <title>The genomes of 5 underutilized Papilionoideae crops provide insights into root nodulation and disease resistanc.</title>
        <authorList>
            <person name="Jiang F."/>
        </authorList>
    </citation>
    <scope>NUCLEOTIDE SEQUENCE [LARGE SCALE GENOMIC DNA]</scope>
    <source>
        <strain evidence="1">DUOXIRENSHENG_FW03</strain>
        <tissue evidence="1">Leaves</tissue>
    </source>
</reference>
<comment type="caution">
    <text evidence="1">The sequence shown here is derived from an EMBL/GenBank/DDBJ whole genome shotgun (WGS) entry which is preliminary data.</text>
</comment>
<gene>
    <name evidence="1" type="ORF">VNO78_20566</name>
</gene>
<accession>A0AAN9XHB7</accession>
<proteinExistence type="predicted"/>
<dbReference type="EMBL" id="JAYMYS010000005">
    <property type="protein sequence ID" value="KAK7392136.1"/>
    <property type="molecule type" value="Genomic_DNA"/>
</dbReference>
<name>A0AAN9XHB7_PSOTE</name>
<dbReference type="Proteomes" id="UP001386955">
    <property type="component" value="Unassembled WGS sequence"/>
</dbReference>
<sequence>MGPKEHGRRCVLNKERPLGPFVTWLGNWLHACGPAIFLCGALHVPFHLAYAIVTELSYTWVSRERVKFTRQTRSSSLLCTSPP</sequence>
<evidence type="ECO:0000313" key="2">
    <source>
        <dbReference type="Proteomes" id="UP001386955"/>
    </source>
</evidence>
<keyword evidence="2" id="KW-1185">Reference proteome</keyword>